<dbReference type="GO" id="GO:0015031">
    <property type="term" value="P:protein transport"/>
    <property type="evidence" value="ECO:0007669"/>
    <property type="project" value="InterPro"/>
</dbReference>
<gene>
    <name evidence="1" type="primary">asp1</name>
    <name evidence="1" type="ORF">E7272_01220</name>
</gene>
<dbReference type="Proteomes" id="UP000766246">
    <property type="component" value="Unassembled WGS sequence"/>
</dbReference>
<evidence type="ECO:0000313" key="1">
    <source>
        <dbReference type="EMBL" id="MBE5918438.1"/>
    </source>
</evidence>
<sequence length="539" mass="63157">MLYFIPAWYQLNSFKELEQNWHTRRMHTEFDDMVKYVQMFYRNGIKDFKILLLSHTPNFRHFLHRQGVFHAPYLSVFDSIQEVQNKKAAVFSFHNLAWPEKIEFVYTPFVVIAYLEGKKYAQINFGEAGNPIEVSMYEEDVISRRNIYDDRGFVSATEVYEKGDIVYTDYLTDKGVTKMRVIAKDGSVEINEKSNTFLVFKDDKITTKTFAKGKYDSLAEVILEVLNANLDTDNKSDVFCIAMHELNVLITRDLIENGKSILSFYGDRYRIKDHEENIDLVKKAGYIITDSEATTRYLKREMKTDLSNIVDISPYDSRMDFGISEQLTVQKILVPVDDLPKERFKLLMINLAAYLQTNENAMIHIFTRNARYDLPDILLNNIADIIEEAGFDRRMVISDKDVDDTAENDEVDADEDEEEIPIRFFVEQCVDELSVSKCIREQRIMIDMRHNPDLYLQINCISTAIPQIVRRETQYMQNGYNGFVVKDFDRIPVALDYFLGSLANWNQAKVYSYEISQKFTTKHLLEKWEMVRNTIEEKD</sequence>
<dbReference type="NCBIfam" id="TIGR03713">
    <property type="entry name" value="acc_sec_asp1"/>
    <property type="match status" value="1"/>
</dbReference>
<name>A0A927YPE9_9FIRM</name>
<dbReference type="Pfam" id="PF16993">
    <property type="entry name" value="Asp1"/>
    <property type="match status" value="1"/>
</dbReference>
<dbReference type="InterPro" id="IPR022372">
    <property type="entry name" value="Accessory_SS_Asp1"/>
</dbReference>
<evidence type="ECO:0000313" key="2">
    <source>
        <dbReference type="Proteomes" id="UP000766246"/>
    </source>
</evidence>
<proteinExistence type="predicted"/>
<reference evidence="1" key="1">
    <citation type="submission" date="2019-04" db="EMBL/GenBank/DDBJ databases">
        <title>Evolution of Biomass-Degrading Anaerobic Consortia Revealed by Metagenomics.</title>
        <authorList>
            <person name="Peng X."/>
        </authorList>
    </citation>
    <scope>NUCLEOTIDE SEQUENCE</scope>
    <source>
        <strain evidence="1">SIG311</strain>
    </source>
</reference>
<accession>A0A927YPE9</accession>
<dbReference type="EMBL" id="SVER01000002">
    <property type="protein sequence ID" value="MBE5918438.1"/>
    <property type="molecule type" value="Genomic_DNA"/>
</dbReference>
<dbReference type="AlphaFoldDB" id="A0A927YPE9"/>
<comment type="caution">
    <text evidence="1">The sequence shown here is derived from an EMBL/GenBank/DDBJ whole genome shotgun (WGS) entry which is preliminary data.</text>
</comment>
<protein>
    <submittedName>
        <fullName evidence="1">Accessory Sec system protein Asp1</fullName>
    </submittedName>
</protein>
<organism evidence="1 2">
    <name type="scientific">Pseudobutyrivibrio ruminis</name>
    <dbReference type="NCBI Taxonomy" id="46206"/>
    <lineage>
        <taxon>Bacteria</taxon>
        <taxon>Bacillati</taxon>
        <taxon>Bacillota</taxon>
        <taxon>Clostridia</taxon>
        <taxon>Lachnospirales</taxon>
        <taxon>Lachnospiraceae</taxon>
        <taxon>Pseudobutyrivibrio</taxon>
    </lineage>
</organism>